<dbReference type="PANTHER" id="PTHR30061:SF50">
    <property type="entry name" value="MALTOSE_MALTODEXTRIN-BINDING PERIPLASMIC PROTEIN"/>
    <property type="match status" value="1"/>
</dbReference>
<dbReference type="GO" id="GO:1901982">
    <property type="term" value="F:maltose binding"/>
    <property type="evidence" value="ECO:0007669"/>
    <property type="project" value="TreeGrafter"/>
</dbReference>
<keyword evidence="6" id="KW-1185">Reference proteome</keyword>
<evidence type="ECO:0000256" key="3">
    <source>
        <dbReference type="ARBA" id="ARBA00022729"/>
    </source>
</evidence>
<dbReference type="AlphaFoldDB" id="A0A852TX14"/>
<evidence type="ECO:0000313" key="5">
    <source>
        <dbReference type="EMBL" id="NYE46400.1"/>
    </source>
</evidence>
<protein>
    <submittedName>
        <fullName evidence="5">N,N'-diacetylchitobiose transport system substrate-binding protein</fullName>
    </submittedName>
</protein>
<dbReference type="PROSITE" id="PS51257">
    <property type="entry name" value="PROKAR_LIPOPROTEIN"/>
    <property type="match status" value="1"/>
</dbReference>
<comment type="caution">
    <text evidence="5">The sequence shown here is derived from an EMBL/GenBank/DDBJ whole genome shotgun (WGS) entry which is preliminary data.</text>
</comment>
<feature type="chain" id="PRO_5039016499" evidence="4">
    <location>
        <begin position="23"/>
        <end position="425"/>
    </location>
</feature>
<dbReference type="EMBL" id="JACCCC010000001">
    <property type="protein sequence ID" value="NYE46400.1"/>
    <property type="molecule type" value="Genomic_DNA"/>
</dbReference>
<dbReference type="SUPFAM" id="SSF53850">
    <property type="entry name" value="Periplasmic binding protein-like II"/>
    <property type="match status" value="1"/>
</dbReference>
<evidence type="ECO:0000256" key="4">
    <source>
        <dbReference type="SAM" id="SignalP"/>
    </source>
</evidence>
<dbReference type="GO" id="GO:0042956">
    <property type="term" value="P:maltodextrin transmembrane transport"/>
    <property type="evidence" value="ECO:0007669"/>
    <property type="project" value="TreeGrafter"/>
</dbReference>
<dbReference type="Proteomes" id="UP000589036">
    <property type="component" value="Unassembled WGS sequence"/>
</dbReference>
<keyword evidence="2" id="KW-0813">Transport</keyword>
<dbReference type="Pfam" id="PF01547">
    <property type="entry name" value="SBP_bac_1"/>
    <property type="match status" value="1"/>
</dbReference>
<proteinExistence type="inferred from homology"/>
<evidence type="ECO:0000256" key="1">
    <source>
        <dbReference type="ARBA" id="ARBA00008520"/>
    </source>
</evidence>
<reference evidence="5 6" key="1">
    <citation type="submission" date="2020-07" db="EMBL/GenBank/DDBJ databases">
        <title>Sequencing the genomes of 1000 actinobacteria strains.</title>
        <authorList>
            <person name="Klenk H.-P."/>
        </authorList>
    </citation>
    <scope>NUCLEOTIDE SEQUENCE [LARGE SCALE GENOMIC DNA]</scope>
    <source>
        <strain evidence="5 6">CXB654</strain>
    </source>
</reference>
<evidence type="ECO:0000313" key="6">
    <source>
        <dbReference type="Proteomes" id="UP000589036"/>
    </source>
</evidence>
<keyword evidence="3 4" id="KW-0732">Signal</keyword>
<accession>A0A852TX14</accession>
<organism evidence="5 6">
    <name type="scientific">Spinactinospora alkalitolerans</name>
    <dbReference type="NCBI Taxonomy" id="687207"/>
    <lineage>
        <taxon>Bacteria</taxon>
        <taxon>Bacillati</taxon>
        <taxon>Actinomycetota</taxon>
        <taxon>Actinomycetes</taxon>
        <taxon>Streptosporangiales</taxon>
        <taxon>Nocardiopsidaceae</taxon>
        <taxon>Spinactinospora</taxon>
    </lineage>
</organism>
<dbReference type="RefSeq" id="WP_179642510.1">
    <property type="nucleotide sequence ID" value="NZ_BAAAYY010000022.1"/>
</dbReference>
<gene>
    <name evidence="5" type="ORF">HDA32_001520</name>
</gene>
<name>A0A852TX14_9ACTN</name>
<sequence>MGRTHVLSAAALGAALTLALSACGSAGSADGGGQTLDVWIMEGTNPDASAYFDEVAEEFEAQTGAQVNVEFIPWGDAHDKFVTAIAGGTMPDVAEVGTTWTPEFAEAGALADLTDRVGDTGTYVPGLVEAGTVDGRLYGVPWHAALRSVLYRTDVFDELGIEEPRNWEELREAAVTVSEEKGDMTAFPVPGGAEYSLLPFVWGAGGDIAVQDGGGTWSAEIDSPESREGIAFFTDLALEHGTSSTGAATWLETDVQDAFIDGDVAMAISGSWTPKAILEGNPDLEGDIAAFPIPGPDGGYSPSFVGGSHLSVFNGSEDEELAWEYVQLLTSDDYAARWTEETTYFPGKQEQLAAFTESDDPLVQPFAVQMSEAGRGVPADPAYGKVQGQKVLQTMVQSILSGDASVEEASATAAEAIEKTLNEGS</sequence>
<dbReference type="InterPro" id="IPR006059">
    <property type="entry name" value="SBP"/>
</dbReference>
<dbReference type="PANTHER" id="PTHR30061">
    <property type="entry name" value="MALTOSE-BINDING PERIPLASMIC PROTEIN"/>
    <property type="match status" value="1"/>
</dbReference>
<dbReference type="GO" id="GO:0055052">
    <property type="term" value="C:ATP-binding cassette (ABC) transporter complex, substrate-binding subunit-containing"/>
    <property type="evidence" value="ECO:0007669"/>
    <property type="project" value="TreeGrafter"/>
</dbReference>
<dbReference type="CDD" id="cd14747">
    <property type="entry name" value="PBP2_MalE"/>
    <property type="match status" value="1"/>
</dbReference>
<dbReference type="Gene3D" id="3.40.190.10">
    <property type="entry name" value="Periplasmic binding protein-like II"/>
    <property type="match status" value="2"/>
</dbReference>
<evidence type="ECO:0000256" key="2">
    <source>
        <dbReference type="ARBA" id="ARBA00022448"/>
    </source>
</evidence>
<dbReference type="GO" id="GO:0015768">
    <property type="term" value="P:maltose transport"/>
    <property type="evidence" value="ECO:0007669"/>
    <property type="project" value="TreeGrafter"/>
</dbReference>
<feature type="signal peptide" evidence="4">
    <location>
        <begin position="1"/>
        <end position="22"/>
    </location>
</feature>
<comment type="similarity">
    <text evidence="1">Belongs to the bacterial solute-binding protein 1 family.</text>
</comment>